<evidence type="ECO:0000313" key="3">
    <source>
        <dbReference type="Proteomes" id="UP000521872"/>
    </source>
</evidence>
<keyword evidence="1" id="KW-0472">Membrane</keyword>
<evidence type="ECO:0000313" key="2">
    <source>
        <dbReference type="EMBL" id="KAF4616824.1"/>
    </source>
</evidence>
<evidence type="ECO:0000256" key="1">
    <source>
        <dbReference type="SAM" id="Phobius"/>
    </source>
</evidence>
<dbReference type="Proteomes" id="UP000521872">
    <property type="component" value="Unassembled WGS sequence"/>
</dbReference>
<reference evidence="2 3" key="1">
    <citation type="submission" date="2019-12" db="EMBL/GenBank/DDBJ databases">
        <authorList>
            <person name="Floudas D."/>
            <person name="Bentzer J."/>
            <person name="Ahren D."/>
            <person name="Johansson T."/>
            <person name="Persson P."/>
            <person name="Tunlid A."/>
        </authorList>
    </citation>
    <scope>NUCLEOTIDE SEQUENCE [LARGE SCALE GENOMIC DNA]</scope>
    <source>
        <strain evidence="2 3">CBS 102.39</strain>
    </source>
</reference>
<keyword evidence="1" id="KW-1133">Transmembrane helix</keyword>
<gene>
    <name evidence="2" type="ORF">D9613_008230</name>
</gene>
<proteinExistence type="predicted"/>
<evidence type="ECO:0008006" key="4">
    <source>
        <dbReference type="Google" id="ProtNLM"/>
    </source>
</evidence>
<keyword evidence="1" id="KW-0812">Transmembrane</keyword>
<comment type="caution">
    <text evidence="2">The sequence shown here is derived from an EMBL/GenBank/DDBJ whole genome shotgun (WGS) entry which is preliminary data.</text>
</comment>
<name>A0A8H4QTT8_9AGAR</name>
<protein>
    <recommendedName>
        <fullName evidence="4">Transmembrane protein</fullName>
    </recommendedName>
</protein>
<organism evidence="2 3">
    <name type="scientific">Agrocybe pediades</name>
    <dbReference type="NCBI Taxonomy" id="84607"/>
    <lineage>
        <taxon>Eukaryota</taxon>
        <taxon>Fungi</taxon>
        <taxon>Dikarya</taxon>
        <taxon>Basidiomycota</taxon>
        <taxon>Agaricomycotina</taxon>
        <taxon>Agaricomycetes</taxon>
        <taxon>Agaricomycetidae</taxon>
        <taxon>Agaricales</taxon>
        <taxon>Agaricineae</taxon>
        <taxon>Strophariaceae</taxon>
        <taxon>Agrocybe</taxon>
    </lineage>
</organism>
<accession>A0A8H4QTT8</accession>
<feature type="transmembrane region" description="Helical" evidence="1">
    <location>
        <begin position="28"/>
        <end position="48"/>
    </location>
</feature>
<sequence>MQLGRHPTQTRLIPPPTQEHNELNRLRLPYALAGAMIFAGFLIVRLFFRFGQREELRDYYGDDDDDEDLESQIALPAAHDAQDSFPTPNSSGGVVQRNTMTIDHVGTSSDGTLYYLNGHSRDDPYQTAISSLISLQESTYRPLPSHPVNPTEDVETLRVRAIQQLIQDLHSAQYAARNDPGDSRSRRRVEALHARVMGMALQLQTSAHSTRPPTGALVAEGLTEENPNTPHDQPPPYSDVVSVPLILIHDVED</sequence>
<keyword evidence="3" id="KW-1185">Reference proteome</keyword>
<dbReference type="EMBL" id="JAACJL010000031">
    <property type="protein sequence ID" value="KAF4616824.1"/>
    <property type="molecule type" value="Genomic_DNA"/>
</dbReference>
<dbReference type="AlphaFoldDB" id="A0A8H4QTT8"/>